<dbReference type="EMBL" id="KD061863">
    <property type="protein sequence ID" value="EMS63975.1"/>
    <property type="molecule type" value="Genomic_DNA"/>
</dbReference>
<proteinExistence type="predicted"/>
<gene>
    <name evidence="2" type="ORF">TRIUR3_21845</name>
</gene>
<name>M8AGH3_TRIUA</name>
<feature type="compositionally biased region" description="Basic and acidic residues" evidence="1">
    <location>
        <begin position="211"/>
        <end position="240"/>
    </location>
</feature>
<feature type="compositionally biased region" description="Basic and acidic residues" evidence="1">
    <location>
        <begin position="174"/>
        <end position="193"/>
    </location>
</feature>
<organism evidence="2">
    <name type="scientific">Triticum urartu</name>
    <name type="common">Red wild einkorn</name>
    <name type="synonym">Crithodium urartu</name>
    <dbReference type="NCBI Taxonomy" id="4572"/>
    <lineage>
        <taxon>Eukaryota</taxon>
        <taxon>Viridiplantae</taxon>
        <taxon>Streptophyta</taxon>
        <taxon>Embryophyta</taxon>
        <taxon>Tracheophyta</taxon>
        <taxon>Spermatophyta</taxon>
        <taxon>Magnoliopsida</taxon>
        <taxon>Liliopsida</taxon>
        <taxon>Poales</taxon>
        <taxon>Poaceae</taxon>
        <taxon>BOP clade</taxon>
        <taxon>Pooideae</taxon>
        <taxon>Triticodae</taxon>
        <taxon>Triticeae</taxon>
        <taxon>Triticinae</taxon>
        <taxon>Triticum</taxon>
    </lineage>
</organism>
<feature type="compositionally biased region" description="Basic and acidic residues" evidence="1">
    <location>
        <begin position="134"/>
        <end position="148"/>
    </location>
</feature>
<dbReference type="AlphaFoldDB" id="M8AGH3"/>
<sequence length="240" mass="27016">MPTGSTDPINGISPGWRYGFSVATEILPPQRTLEQGKEKFLSGESSAAVMAAPFLSIRTGIGTPSRPEEEPPELAQGLAGKGEGGHRSQTARRRRAHREVDAQPARGKATAPPSEPPPQSSSRSKKRRRWWWRHKGEDRRKWGEERVARSAVASGRRRRRPDLACRWPLAPAAETDRRTACPLCNRKEKGNMRKEKRPGSRGGGRHRRRLDRTGVARSPGDRESVGSREDERRERKQWGR</sequence>
<feature type="compositionally biased region" description="Basic residues" evidence="1">
    <location>
        <begin position="123"/>
        <end position="133"/>
    </location>
</feature>
<evidence type="ECO:0000313" key="2">
    <source>
        <dbReference type="EMBL" id="EMS63975.1"/>
    </source>
</evidence>
<reference evidence="2" key="1">
    <citation type="journal article" date="2013" name="Nature">
        <title>Draft genome of the wheat A-genome progenitor Triticum urartu.</title>
        <authorList>
            <person name="Ling H.Q."/>
            <person name="Zhao S."/>
            <person name="Liu D."/>
            <person name="Wang J."/>
            <person name="Sun H."/>
            <person name="Zhang C."/>
            <person name="Fan H."/>
            <person name="Li D."/>
            <person name="Dong L."/>
            <person name="Tao Y."/>
            <person name="Gao C."/>
            <person name="Wu H."/>
            <person name="Li Y."/>
            <person name="Cui Y."/>
            <person name="Guo X."/>
            <person name="Zheng S."/>
            <person name="Wang B."/>
            <person name="Yu K."/>
            <person name="Liang Q."/>
            <person name="Yang W."/>
            <person name="Lou X."/>
            <person name="Chen J."/>
            <person name="Feng M."/>
            <person name="Jian J."/>
            <person name="Zhang X."/>
            <person name="Luo G."/>
            <person name="Jiang Y."/>
            <person name="Liu J."/>
            <person name="Wang Z."/>
            <person name="Sha Y."/>
            <person name="Zhang B."/>
            <person name="Wu H."/>
            <person name="Tang D."/>
            <person name="Shen Q."/>
            <person name="Xue P."/>
            <person name="Zou S."/>
            <person name="Wang X."/>
            <person name="Liu X."/>
            <person name="Wang F."/>
            <person name="Yang Y."/>
            <person name="An X."/>
            <person name="Dong Z."/>
            <person name="Zhang K."/>
            <person name="Zhang X."/>
            <person name="Luo M.C."/>
            <person name="Dvorak J."/>
            <person name="Tong Y."/>
            <person name="Wang J."/>
            <person name="Yang H."/>
            <person name="Li Z."/>
            <person name="Wang D."/>
            <person name="Zhang A."/>
            <person name="Wang J."/>
        </authorList>
    </citation>
    <scope>NUCLEOTIDE SEQUENCE</scope>
</reference>
<evidence type="ECO:0000256" key="1">
    <source>
        <dbReference type="SAM" id="MobiDB-lite"/>
    </source>
</evidence>
<accession>M8AGH3</accession>
<protein>
    <submittedName>
        <fullName evidence="2">Uncharacterized protein</fullName>
    </submittedName>
</protein>
<feature type="region of interest" description="Disordered" evidence="1">
    <location>
        <begin position="58"/>
        <end position="240"/>
    </location>
</feature>